<organism evidence="1 2">
    <name type="scientific">Nocardia aurantiaca</name>
    <dbReference type="NCBI Taxonomy" id="2675850"/>
    <lineage>
        <taxon>Bacteria</taxon>
        <taxon>Bacillati</taxon>
        <taxon>Actinomycetota</taxon>
        <taxon>Actinomycetes</taxon>
        <taxon>Mycobacteriales</taxon>
        <taxon>Nocardiaceae</taxon>
        <taxon>Nocardia</taxon>
    </lineage>
</organism>
<protein>
    <submittedName>
        <fullName evidence="1">Sensor domain-containing protein</fullName>
    </submittedName>
</protein>
<reference evidence="1 2" key="1">
    <citation type="submission" date="2019-11" db="EMBL/GenBank/DDBJ databases">
        <title>Nocardia sp. nov. CT2-14 isolated from soil.</title>
        <authorList>
            <person name="Kanchanasin P."/>
            <person name="Tanasupawat S."/>
            <person name="Yuki M."/>
            <person name="Kudo T."/>
        </authorList>
    </citation>
    <scope>NUCLEOTIDE SEQUENCE [LARGE SCALE GENOMIC DNA]</scope>
    <source>
        <strain evidence="1 2">CT2-14</strain>
    </source>
</reference>
<dbReference type="EMBL" id="WMBB01000005">
    <property type="protein sequence ID" value="MTE13644.1"/>
    <property type="molecule type" value="Genomic_DNA"/>
</dbReference>
<sequence length="248" mass="25427">MRCEQPIFGIVGGVTAPFRTTARSSRKTARTVGVMALGGLLAACGTTVSGHPTDARDPVPTAAADSGLARLLPDPSQFPSQYTAVMLPVDAASQAANDLEGYLPGAQVDPSSCAPVAPTAGPVVSVGTNDATRATLTVALTRSGTPLSALRDQLRRCGTVRVGHSGVTSVVATQLDPPPPVDADDSLALRRTVGTENSAPGLTRTMQTLVGQIGDVRIAVTYMTSGSTTDSEALDTLFTTAVRKVRRG</sequence>
<comment type="caution">
    <text evidence="1">The sequence shown here is derived from an EMBL/GenBank/DDBJ whole genome shotgun (WGS) entry which is preliminary data.</text>
</comment>
<proteinExistence type="predicted"/>
<keyword evidence="2" id="KW-1185">Reference proteome</keyword>
<dbReference type="Proteomes" id="UP000432464">
    <property type="component" value="Unassembled WGS sequence"/>
</dbReference>
<accession>A0A6I3KZH3</accession>
<gene>
    <name evidence="1" type="ORF">GLP40_12790</name>
</gene>
<name>A0A6I3KZH3_9NOCA</name>
<evidence type="ECO:0000313" key="2">
    <source>
        <dbReference type="Proteomes" id="UP000432464"/>
    </source>
</evidence>
<evidence type="ECO:0000313" key="1">
    <source>
        <dbReference type="EMBL" id="MTE13644.1"/>
    </source>
</evidence>
<dbReference type="AlphaFoldDB" id="A0A6I3KZH3"/>